<evidence type="ECO:0000313" key="5">
    <source>
        <dbReference type="Proteomes" id="UP001292094"/>
    </source>
</evidence>
<dbReference type="SUPFAM" id="SSF52047">
    <property type="entry name" value="RNI-like"/>
    <property type="match status" value="1"/>
</dbReference>
<dbReference type="Gene3D" id="3.80.10.10">
    <property type="entry name" value="Ribonuclease Inhibitor"/>
    <property type="match status" value="2"/>
</dbReference>
<accession>A0AAE1NJN9</accession>
<comment type="caution">
    <text evidence="4">The sequence shown here is derived from an EMBL/GenBank/DDBJ whole genome shotgun (WGS) entry which is preliminary data.</text>
</comment>
<keyword evidence="2" id="KW-0067">ATP-binding</keyword>
<dbReference type="Gene3D" id="3.40.50.300">
    <property type="entry name" value="P-loop containing nucleotide triphosphate hydrolases"/>
    <property type="match status" value="1"/>
</dbReference>
<dbReference type="AlphaFoldDB" id="A0AAE1NJN9"/>
<evidence type="ECO:0000313" key="4">
    <source>
        <dbReference type="EMBL" id="KAK4290712.1"/>
    </source>
</evidence>
<name>A0AAE1NJN9_9EUCA</name>
<evidence type="ECO:0000256" key="2">
    <source>
        <dbReference type="ARBA" id="ARBA00022840"/>
    </source>
</evidence>
<protein>
    <recommendedName>
        <fullName evidence="3">NACHT domain-containing protein</fullName>
    </recommendedName>
</protein>
<dbReference type="PANTHER" id="PTHR46844">
    <property type="entry name" value="SLR5058 PROTEIN"/>
    <property type="match status" value="1"/>
</dbReference>
<dbReference type="Proteomes" id="UP001292094">
    <property type="component" value="Unassembled WGS sequence"/>
</dbReference>
<evidence type="ECO:0000259" key="3">
    <source>
        <dbReference type="Pfam" id="PF05729"/>
    </source>
</evidence>
<dbReference type="Pfam" id="PF05729">
    <property type="entry name" value="NACHT"/>
    <property type="match status" value="1"/>
</dbReference>
<dbReference type="PANTHER" id="PTHR46844:SF1">
    <property type="entry name" value="SLR5058 PROTEIN"/>
    <property type="match status" value="1"/>
</dbReference>
<dbReference type="SUPFAM" id="SSF52540">
    <property type="entry name" value="P-loop containing nucleoside triphosphate hydrolases"/>
    <property type="match status" value="1"/>
</dbReference>
<sequence>MGKTLLALKLANDWAERKKNLRQFKFAFLVFLRDFKGDLATYVKEELLPSHFDDKFTQLWTYCKENEKEIIFILDGYDELGNIDKNGIKRLILNYQDFQKSKVVVTTRPNTLQTIAQRLVIKGFSDFQMNKFIAKYFKFANEETSGRNLAKLIECDLKYRTSSSVTRSNLVHSTTGGDSKITVSPLQNDRDVLLLLRETEATTPNCREIARLLDRHCISIATSEIDFEGWSLILGQNFKKLKNLEINWRIKSRNPDQESSFTEATGELYTAFFTALRANTSITKIAVRATQDGETFTPQKIRTFFENFALCLTKPRLKEIELKEMKMEVSGELRTAVEKATSPSFKRALESVHTIKLDTYIHDLDLHYLTSSLSHSAFNLAELHLSGLELGSHGFAGLVHLIQKSKNLKKLTLSMNKEALMSKTKIFQDKSENNLTPFDLHTGSLQMSKHATQKSKHAFINQPLPDPHRELTYIFQDPLHTGIKHVPVSRGYYFIPGGQGQRLPLPICIHGQHKSIFHDLFCSIANSNLQSLTFLYPSLYLSVPDLVCLGDCLRKSKHLSRLKLPNLKNIEYYMPILLAVGGSNAIETLRIDSNTISVTDKAFQLAVCSLRHNSTLRTLSLAHWTFDLQDKHLATLYLQNLFSHSKLAEINLTQATFDLSSGMRDAPTLLLPPLLAPPHPKACPQPHGTQWGAGGGAGGAKMYTNVKIFKISDLRFKEFPGFLRKGYLLMPYLRNFPNLTQLDLSSSHTHPNTLLDDSSAITFFTLLATHLKRVRELSLANWEFSFAHYVDTCAKIGVRVKGNALKNALKTHSATSP</sequence>
<keyword evidence="5" id="KW-1185">Reference proteome</keyword>
<organism evidence="4 5">
    <name type="scientific">Petrolisthes manimaculis</name>
    <dbReference type="NCBI Taxonomy" id="1843537"/>
    <lineage>
        <taxon>Eukaryota</taxon>
        <taxon>Metazoa</taxon>
        <taxon>Ecdysozoa</taxon>
        <taxon>Arthropoda</taxon>
        <taxon>Crustacea</taxon>
        <taxon>Multicrustacea</taxon>
        <taxon>Malacostraca</taxon>
        <taxon>Eumalacostraca</taxon>
        <taxon>Eucarida</taxon>
        <taxon>Decapoda</taxon>
        <taxon>Pleocyemata</taxon>
        <taxon>Anomura</taxon>
        <taxon>Galatheoidea</taxon>
        <taxon>Porcellanidae</taxon>
        <taxon>Petrolisthes</taxon>
    </lineage>
</organism>
<dbReference type="GO" id="GO:0005524">
    <property type="term" value="F:ATP binding"/>
    <property type="evidence" value="ECO:0007669"/>
    <property type="project" value="UniProtKB-KW"/>
</dbReference>
<dbReference type="InterPro" id="IPR032675">
    <property type="entry name" value="LRR_dom_sf"/>
</dbReference>
<reference evidence="4" key="1">
    <citation type="submission" date="2023-11" db="EMBL/GenBank/DDBJ databases">
        <title>Genome assemblies of two species of porcelain crab, Petrolisthes cinctipes and Petrolisthes manimaculis (Anomura: Porcellanidae).</title>
        <authorList>
            <person name="Angst P."/>
        </authorList>
    </citation>
    <scope>NUCLEOTIDE SEQUENCE</scope>
    <source>
        <strain evidence="4">PB745_02</strain>
        <tissue evidence="4">Gill</tissue>
    </source>
</reference>
<evidence type="ECO:0000256" key="1">
    <source>
        <dbReference type="ARBA" id="ARBA00022741"/>
    </source>
</evidence>
<proteinExistence type="predicted"/>
<gene>
    <name evidence="4" type="ORF">Pmani_036411</name>
</gene>
<dbReference type="InterPro" id="IPR027417">
    <property type="entry name" value="P-loop_NTPase"/>
</dbReference>
<feature type="domain" description="NACHT" evidence="3">
    <location>
        <begin position="1"/>
        <end position="138"/>
    </location>
</feature>
<dbReference type="InterPro" id="IPR007111">
    <property type="entry name" value="NACHT_NTPase"/>
</dbReference>
<dbReference type="EMBL" id="JAWZYT010005391">
    <property type="protein sequence ID" value="KAK4290712.1"/>
    <property type="molecule type" value="Genomic_DNA"/>
</dbReference>
<keyword evidence="1" id="KW-0547">Nucleotide-binding</keyword>